<feature type="region of interest" description="Disordered" evidence="1">
    <location>
        <begin position="181"/>
        <end position="222"/>
    </location>
</feature>
<protein>
    <recommendedName>
        <fullName evidence="4">Protein arginine methyltransferase 10</fullName>
    </recommendedName>
</protein>
<reference evidence="2 3" key="1">
    <citation type="submission" date="2020-04" db="EMBL/GenBank/DDBJ databases">
        <title>Perkinsus olseni comparative genomics.</title>
        <authorList>
            <person name="Bogema D.R."/>
        </authorList>
    </citation>
    <scope>NUCLEOTIDE SEQUENCE [LARGE SCALE GENOMIC DNA]</scope>
    <source>
        <strain evidence="2">ATCC PRA-179</strain>
    </source>
</reference>
<gene>
    <name evidence="2" type="ORF">FOZ61_001267</name>
</gene>
<dbReference type="OrthoDB" id="412190at2759"/>
<name>A0A7J6LXE1_PEROL</name>
<feature type="compositionally biased region" description="Polar residues" evidence="1">
    <location>
        <begin position="185"/>
        <end position="204"/>
    </location>
</feature>
<evidence type="ECO:0000313" key="3">
    <source>
        <dbReference type="Proteomes" id="UP000570595"/>
    </source>
</evidence>
<evidence type="ECO:0008006" key="4">
    <source>
        <dbReference type="Google" id="ProtNLM"/>
    </source>
</evidence>
<organism evidence="2 3">
    <name type="scientific">Perkinsus olseni</name>
    <name type="common">Perkinsus atlanticus</name>
    <dbReference type="NCBI Taxonomy" id="32597"/>
    <lineage>
        <taxon>Eukaryota</taxon>
        <taxon>Sar</taxon>
        <taxon>Alveolata</taxon>
        <taxon>Perkinsozoa</taxon>
        <taxon>Perkinsea</taxon>
        <taxon>Perkinsida</taxon>
        <taxon>Perkinsidae</taxon>
        <taxon>Perkinsus</taxon>
    </lineage>
</organism>
<dbReference type="EMBL" id="JABAHT010000130">
    <property type="protein sequence ID" value="KAF4663937.1"/>
    <property type="molecule type" value="Genomic_DNA"/>
</dbReference>
<comment type="caution">
    <text evidence="2">The sequence shown here is derived from an EMBL/GenBank/DDBJ whole genome shotgun (WGS) entry which is preliminary data.</text>
</comment>
<proteinExistence type="predicted"/>
<dbReference type="Proteomes" id="UP000570595">
    <property type="component" value="Unassembled WGS sequence"/>
</dbReference>
<evidence type="ECO:0000313" key="2">
    <source>
        <dbReference type="EMBL" id="KAF4663937.1"/>
    </source>
</evidence>
<accession>A0A7J6LXE1</accession>
<sequence>MTSLLWWTQSYDADDLNADGTLIQSSSLSNTHASSKQCGQRPPESTIFRANAVEDVYTSSPMQLRADEDATLPSIGPWVEGGKTLALCYCPDYDTAGAAGGNLRCDTFHDFIQPIGYLYLFTISICDAGDVSCSNKYYSIIPMQEFLLRIDCPPAGGCSSTVASDESRIKLVYSSAAAEGESPLSDENNIPNWSPSSPCKTTVASSSSTSLSSDNDEDERTTTIDREIWSNVEYRYDGTNALGGGSRADYKVWSSPNIDPLGAIGTEYTIWSPRLAVPLGEWSMVCYCNENCDQGVSWFQVGYVYSVNEIGLASSNMYCTTCSAKSKIKAIRYANKPGTIALYSGPITPRPLPLPTTLSIVGSASSGYHDEHILPSEGPRFAGHTAIFNVISYDIEAKYSSTGGSLVTLEESGGYHTAVPNRLQWQHTLDKACKMKEYNSNILSGISSQDQAKQYAAVKHCAEVTTGASTSSTTCTHDVYLPFTSESNDKTLRILIPGTMVVCYCSYVTAQKECVSDEYWYAGNIFQVRGPWKYPGGDALHWEVSIGRTFALTVARGWGLGLHRRDGVYGNYTARWSQDHIRILSPGGRCTSSDYNPRGTAIGFKVGCPSSSLESCTEVTSYHNIPLYTHRSKDDLGYLPRILKIDASGLGSTVLHFNGSISNIINTGDLILLDPDIITIGGKSSPIATSGGYTLTPLERWRIYKLAGRGPYADTLKAMLRGDPDESCGSNSDCNDHITGHRVTVLSSTTVSIPIGFGPSDPEFAFNMSGVHPTAGHWEIHSKAWTRKSLRVVLMIITEVVRQRHQYYSQVGTLTIVNPPSMRSVKLFLTTSMEGAIQPAVLSFTPGHADEALRHRESYPKARLQLRIVFSNLDVVEPYITSTMSPLLAKQQYEGLLGPNASISNLSTIVSATSNMSSPFPREEEVPASRASVSICGDMFTELWSSAVSSGFPMPSGGCHYTRSYYDIPVDSSSTEVEDKTPYREFILRFHSDDASGGPDPQPLLRDSCEGADGTVGECRYQLAFNVKVSQRITSGQSHVHIYYECVDDDDSGACGVDNVYTEGGSIYRVFDHGSAATSLTTKSPPSEMTHARWDMHLGGGITIVGTDHQPDGVLDLTPLQGARSHATANFTINLAGSGILSTSRLVLHLWPVTQWNLPTTGCRMNCSMHAPHSCGYPTCQFLSLTEHTGSNAISVAFDLRMPPILLNNTCNLTFHDITLPMFTGLFPTRIAAEISDGDGLHSDFITSKGLLFLKPSGLISTIASHAVGTLLKWGVAGYGSMPFEYDRDNILYVRLRIPSTLRQPLIPLHHDGLPLPRAAIELKLPHGYACSVADSSVKQGMIIPDLFIIDSTQHHFTQLPPPHGGVWSSNITNPCCSNICRYTLADGFVLFAGTIVYVPMAVRNPPDPLPKSSPSNFWTVSFTSNGQLTAIHTVSYNITNASTLYNMSMSNMSDGGISTLRPDYSFHDIPFLTLEYEDETFAGNVGVLESTPYATLQPLTGMGWVRGHHPTRWLALFFKVRSRLGMGSSIILEAPIGFDFSHPCHIDRIPERYITTTDGNTAHLPPTTTCTGMRRGNYLRKLYNDDNDDDRKPIAEIKVAEFVEGNNARYAFTIEVSNPEVWTVSQHYQWRLYVADHNGYIIEGTPWPIPSTWSSNYYLLSSPLTTALTTQGYHQRSWAVYENLMPTAVYYAEGVEAMLPYHYRGGISSTLSVYPIIITSNIDTETSIRITAPPGYIWEFQQDDDIRYGPPNTPDADHHIHTIPGPPPTIQNSYRQLVWEEVVLVPDVVYGFSHRVRVPDNDPIDGLNSYVLEVGYYYRDAYCTRHGVGTMDAGSIRVINNMYIDYLTDVASYSHNTIDIVFTLVTGLPPGGGIIIRANDLAQGLLIEGNTIDDFFTELSGTCIPLENIEPGFSALPPTAVCEIIPRRKHPAWSSRLSPSSDLGGGDNRAVYGLIIVITAAAGGDGNTRLLDDDEASPHLHSDGTIQPGRYKLRFKCKNPDTLTNGDEILWTIESYYNIGEYPSGGASIADTPASAPGLPINAKMNEAFIIDDAAILTPTVRSATGRDDRPGKRNEILIAFGFTSGGSIEPSQTLPSELIVKAPIGFTISQDCITDITVDSTTVFGDADYWPSWSSSYQRWPNDGTARILGCKGGRNTASITISPGLQANGKKYVLRIAVMSVSYPIPHDQNLWVVSLRGKQSSLPFPGYRLSTFTDITLVSASTAATLLRPIDDDSDGRALTITLVVGSKSIQADRKYTLRGYVYNPYSTVESSSSTSLQWTMQSFTPSAYTTDDYHSPARLLREPLDEATLDGYPINEALVSFHVNNVNNEFNGEAKVKGLTISITFTHPLMDGDLVSITTPYGYDLREDQSTSDDDGDDTRCFETYQVLEYKTPAFPDNEPMLLVTTVINPTKSPIDPIDNYWEARHERDGIILSSEVYQSWDILPQLLDLEIHLLGPYLSAGSRSSIKISFVPVSSADTLDVEALFPPGTAFDRATISHAHRDPVNQEEEEGGADWGLSILASHTIAAKIAFTDMNLEPGRRVEITLENVKLASMGGQTIFTFTTYAGSDISMGNMRDEKVAFRGGYFQPGALTVLSTQLMGIFRVLGEVGDDDVYPVERFMRPRVDAETSMAVFEFEVMTSAKAGSRLIVKSEGPGAYTILPSLQGQQSTSVQQPGGEEGITPPLVDISFYDLDQFPNTWRSLGIDTPVVLGPHEASITVLSPDNALSATSLASTDVMVLGVRYRLQMEVLPHPGDNSWRLDVQWPLQSTSQVYPVNTNDGLTEAFAGDSAPVLPLELNITTSEVPPPYTWIEVSITINGLYIPPNRLASTTLRAQIIIPTRYELNVNGCGQGCELESYTWGDLKRQVATLTFTTRQQQITGAEGRYTVKMTVRTPTHTPEDNTWYLIAHDSSEDDDIIGWGDGPGFDIVPLEGFKLIYPPIGGTYNQPVAITMIINRPNRVYSLDLRPPKGYSLQCSSRFYPITLPTSTQCITDSSKDRQRWLTMGGLSEPLQSPMSLIFLLSIDIPVPSAISTSGDDNSFDILLRDKDGAVVDGAFAVPVPYPPLPDGPFIIEPFIGWTNSEPNTASIISLGFTLQQSTRAISAILLVFPDMFVHEIQKATSVRSLNKRFPKRPQEWVDFSRADQLKVLVDDTQFENLPLDRIPGPDTYQFSFPVLIPSSMPSHNVWYIIMCSSPSSECNDFKDADHILATIPLPGFEFGQVCGEYGSIKRAPGVQQYGLLSSLH</sequence>
<evidence type="ECO:0000256" key="1">
    <source>
        <dbReference type="SAM" id="MobiDB-lite"/>
    </source>
</evidence>